<evidence type="ECO:0008006" key="4">
    <source>
        <dbReference type="Google" id="ProtNLM"/>
    </source>
</evidence>
<name>A0A936NC70_9ACTN</name>
<evidence type="ECO:0000313" key="3">
    <source>
        <dbReference type="Proteomes" id="UP000727993"/>
    </source>
</evidence>
<dbReference type="EMBL" id="JADJZA010000001">
    <property type="protein sequence ID" value="MBK9296347.1"/>
    <property type="molecule type" value="Genomic_DNA"/>
</dbReference>
<sequence>MSARRRRPAPPDPFDPGAVEVRRVQPYQANKAYTCPWCHRELPRGLGHVVVVPYGAADLRRHWHHGCWQKRVRVG</sequence>
<organism evidence="2 3">
    <name type="scientific">Candidatus Neomicrothrix subdominans</name>
    <dbReference type="NCBI Taxonomy" id="2954438"/>
    <lineage>
        <taxon>Bacteria</taxon>
        <taxon>Bacillati</taxon>
        <taxon>Actinomycetota</taxon>
        <taxon>Acidimicrobiia</taxon>
        <taxon>Acidimicrobiales</taxon>
        <taxon>Microthrixaceae</taxon>
        <taxon>Candidatus Neomicrothrix</taxon>
    </lineage>
</organism>
<comment type="caution">
    <text evidence="2">The sequence shown here is derived from an EMBL/GenBank/DDBJ whole genome shotgun (WGS) entry which is preliminary data.</text>
</comment>
<accession>A0A936NC70</accession>
<gene>
    <name evidence="2" type="ORF">IPN02_05670</name>
</gene>
<reference evidence="2 3" key="1">
    <citation type="submission" date="2020-10" db="EMBL/GenBank/DDBJ databases">
        <title>Connecting structure to function with the recovery of over 1000 high-quality activated sludge metagenome-assembled genomes encoding full-length rRNA genes using long-read sequencing.</title>
        <authorList>
            <person name="Singleton C.M."/>
            <person name="Petriglieri F."/>
            <person name="Kristensen J.M."/>
            <person name="Kirkegaard R.H."/>
            <person name="Michaelsen T.Y."/>
            <person name="Andersen M.H."/>
            <person name="Karst S.M."/>
            <person name="Dueholm M.S."/>
            <person name="Nielsen P.H."/>
            <person name="Albertsen M."/>
        </authorList>
    </citation>
    <scope>NUCLEOTIDE SEQUENCE [LARGE SCALE GENOMIC DNA]</scope>
    <source>
        <strain evidence="2">Lyne_18-Q3-R50-59_MAXAC.006</strain>
    </source>
</reference>
<evidence type="ECO:0000313" key="2">
    <source>
        <dbReference type="EMBL" id="MBK9296347.1"/>
    </source>
</evidence>
<feature type="region of interest" description="Disordered" evidence="1">
    <location>
        <begin position="1"/>
        <end position="21"/>
    </location>
</feature>
<evidence type="ECO:0000256" key="1">
    <source>
        <dbReference type="SAM" id="MobiDB-lite"/>
    </source>
</evidence>
<dbReference type="Proteomes" id="UP000727993">
    <property type="component" value="Unassembled WGS sequence"/>
</dbReference>
<dbReference type="AlphaFoldDB" id="A0A936NC70"/>
<proteinExistence type="predicted"/>
<protein>
    <recommendedName>
        <fullName evidence="4">ATP/GTP-binding protein</fullName>
    </recommendedName>
</protein>